<gene>
    <name evidence="1" type="ORF">L915_10130</name>
</gene>
<sequence length="190" mass="21847">MSNEKRMNYSEEEDVMPLRKVLGDRPFLAQQGKIIGAWDAFAAKLLVKTRRNKDEENMANSGVSEAKSERDLRLKGIDRARRRPHNDSVCAAKGADTLKRQQEEKASATAGRLVMEKLGKTRERSPPGKRLKREELLKDMLLELKEKELQDKREPRELMAAQREEDRAHKFAVVQAVSSIVDLIRLRKKN</sequence>
<dbReference type="VEuPathDB" id="FungiDB:PPTG_01803"/>
<name>W2GPP2_PHYNI</name>
<organism evidence="1">
    <name type="scientific">Phytophthora nicotianae</name>
    <name type="common">Potato buckeye rot agent</name>
    <name type="synonym">Phytophthora parasitica</name>
    <dbReference type="NCBI Taxonomy" id="4792"/>
    <lineage>
        <taxon>Eukaryota</taxon>
        <taxon>Sar</taxon>
        <taxon>Stramenopiles</taxon>
        <taxon>Oomycota</taxon>
        <taxon>Peronosporomycetes</taxon>
        <taxon>Peronosporales</taxon>
        <taxon>Peronosporaceae</taxon>
        <taxon>Phytophthora</taxon>
    </lineage>
</organism>
<accession>W2GPP2</accession>
<dbReference type="AlphaFoldDB" id="W2GPP2"/>
<proteinExistence type="predicted"/>
<reference evidence="1" key="1">
    <citation type="submission" date="2013-11" db="EMBL/GenBank/DDBJ databases">
        <title>The Genome Sequence of Phytophthora parasitica CJ02B3.</title>
        <authorList>
            <consortium name="The Broad Institute Genomics Platform"/>
            <person name="Russ C."/>
            <person name="Tyler B."/>
            <person name="Panabieres F."/>
            <person name="Shan W."/>
            <person name="Tripathy S."/>
            <person name="Grunwald N."/>
            <person name="Machado M."/>
            <person name="Johnson C.S."/>
            <person name="Arredondo F."/>
            <person name="Hong C."/>
            <person name="Coffey M."/>
            <person name="Young S.K."/>
            <person name="Zeng Q."/>
            <person name="Gargeya S."/>
            <person name="Fitzgerald M."/>
            <person name="Abouelleil A."/>
            <person name="Alvarado L."/>
            <person name="Chapman S.B."/>
            <person name="Gainer-Dewar J."/>
            <person name="Goldberg J."/>
            <person name="Griggs A."/>
            <person name="Gujja S."/>
            <person name="Hansen M."/>
            <person name="Howarth C."/>
            <person name="Imamovic A."/>
            <person name="Ireland A."/>
            <person name="Larimer J."/>
            <person name="McCowan C."/>
            <person name="Murphy C."/>
            <person name="Pearson M."/>
            <person name="Poon T.W."/>
            <person name="Priest M."/>
            <person name="Roberts A."/>
            <person name="Saif S."/>
            <person name="Shea T."/>
            <person name="Sykes S."/>
            <person name="Wortman J."/>
            <person name="Nusbaum C."/>
            <person name="Birren B."/>
        </authorList>
    </citation>
    <scope>NUCLEOTIDE SEQUENCE [LARGE SCALE GENOMIC DNA]</scope>
    <source>
        <strain evidence="1">CJ02B3</strain>
    </source>
</reference>
<protein>
    <submittedName>
        <fullName evidence="1">Uncharacterized protein</fullName>
    </submittedName>
</protein>
<dbReference type="EMBL" id="KI686641">
    <property type="protein sequence ID" value="ETK84952.1"/>
    <property type="molecule type" value="Genomic_DNA"/>
</dbReference>
<evidence type="ECO:0000313" key="1">
    <source>
        <dbReference type="EMBL" id="ETK84952.1"/>
    </source>
</evidence>
<dbReference type="Proteomes" id="UP000053236">
    <property type="component" value="Unassembled WGS sequence"/>
</dbReference>